<dbReference type="AlphaFoldDB" id="A0A2T6APV6"/>
<protein>
    <recommendedName>
        <fullName evidence="2">histidine kinase</fullName>
        <ecNumber evidence="2">2.7.13.3</ecNumber>
    </recommendedName>
</protein>
<keyword evidence="7" id="KW-0067">ATP-binding</keyword>
<evidence type="ECO:0000256" key="6">
    <source>
        <dbReference type="ARBA" id="ARBA00022777"/>
    </source>
</evidence>
<feature type="domain" description="Histidine kinase" evidence="9">
    <location>
        <begin position="183"/>
        <end position="374"/>
    </location>
</feature>
<keyword evidence="6 10" id="KW-0418">Kinase</keyword>
<dbReference type="EC" id="2.7.13.3" evidence="2"/>
<evidence type="ECO:0000256" key="2">
    <source>
        <dbReference type="ARBA" id="ARBA00012438"/>
    </source>
</evidence>
<dbReference type="RefSeq" id="WP_107977521.1">
    <property type="nucleotide sequence ID" value="NZ_BMEZ01000020.1"/>
</dbReference>
<dbReference type="EMBL" id="QBKN01000019">
    <property type="protein sequence ID" value="PTX45853.1"/>
    <property type="molecule type" value="Genomic_DNA"/>
</dbReference>
<dbReference type="Pfam" id="PF07568">
    <property type="entry name" value="HisKA_2"/>
    <property type="match status" value="1"/>
</dbReference>
<accession>A0A2T6APV6</accession>
<keyword evidence="4" id="KW-0808">Transferase</keyword>
<dbReference type="Gene3D" id="3.30.565.10">
    <property type="entry name" value="Histidine kinase-like ATPase, C-terminal domain"/>
    <property type="match status" value="2"/>
</dbReference>
<keyword evidence="5" id="KW-0547">Nucleotide-binding</keyword>
<evidence type="ECO:0000256" key="8">
    <source>
        <dbReference type="SAM" id="Coils"/>
    </source>
</evidence>
<dbReference type="SUPFAM" id="SSF55874">
    <property type="entry name" value="ATPase domain of HSP90 chaperone/DNA topoisomerase II/histidine kinase"/>
    <property type="match status" value="2"/>
</dbReference>
<keyword evidence="8" id="KW-0175">Coiled coil</keyword>
<dbReference type="Pfam" id="PF13581">
    <property type="entry name" value="HATPase_c_2"/>
    <property type="match status" value="1"/>
</dbReference>
<dbReference type="Proteomes" id="UP000244069">
    <property type="component" value="Unassembled WGS sequence"/>
</dbReference>
<proteinExistence type="predicted"/>
<comment type="catalytic activity">
    <reaction evidence="1">
        <text>ATP + protein L-histidine = ADP + protein N-phospho-L-histidine.</text>
        <dbReference type="EC" id="2.7.13.3"/>
    </reaction>
</comment>
<keyword evidence="3" id="KW-0597">Phosphoprotein</keyword>
<feature type="coiled-coil region" evidence="8">
    <location>
        <begin position="153"/>
        <end position="180"/>
    </location>
</feature>
<evidence type="ECO:0000256" key="3">
    <source>
        <dbReference type="ARBA" id="ARBA00022553"/>
    </source>
</evidence>
<gene>
    <name evidence="10" type="ORF">C8N44_11911</name>
</gene>
<evidence type="ECO:0000313" key="10">
    <source>
        <dbReference type="EMBL" id="PTX45853.1"/>
    </source>
</evidence>
<evidence type="ECO:0000256" key="1">
    <source>
        <dbReference type="ARBA" id="ARBA00000085"/>
    </source>
</evidence>
<dbReference type="OrthoDB" id="489241at2"/>
<evidence type="ECO:0000259" key="9">
    <source>
        <dbReference type="PROSITE" id="PS50109"/>
    </source>
</evidence>
<dbReference type="InterPro" id="IPR003594">
    <property type="entry name" value="HATPase_dom"/>
</dbReference>
<organism evidence="10 11">
    <name type="scientific">Allosediminivita pacifica</name>
    <dbReference type="NCBI Taxonomy" id="1267769"/>
    <lineage>
        <taxon>Bacteria</taxon>
        <taxon>Pseudomonadati</taxon>
        <taxon>Pseudomonadota</taxon>
        <taxon>Alphaproteobacteria</taxon>
        <taxon>Rhodobacterales</taxon>
        <taxon>Paracoccaceae</taxon>
        <taxon>Allosediminivita</taxon>
    </lineage>
</organism>
<dbReference type="PROSITE" id="PS50109">
    <property type="entry name" value="HIS_KIN"/>
    <property type="match status" value="1"/>
</dbReference>
<evidence type="ECO:0000256" key="4">
    <source>
        <dbReference type="ARBA" id="ARBA00022679"/>
    </source>
</evidence>
<dbReference type="SMART" id="SM00387">
    <property type="entry name" value="HATPase_c"/>
    <property type="match status" value="2"/>
</dbReference>
<dbReference type="InterPro" id="IPR036890">
    <property type="entry name" value="HATPase_C_sf"/>
</dbReference>
<dbReference type="GO" id="GO:0004673">
    <property type="term" value="F:protein histidine kinase activity"/>
    <property type="evidence" value="ECO:0007669"/>
    <property type="project" value="UniProtKB-EC"/>
</dbReference>
<dbReference type="PANTHER" id="PTHR41523">
    <property type="entry name" value="TWO-COMPONENT SYSTEM SENSOR PROTEIN"/>
    <property type="match status" value="1"/>
</dbReference>
<sequence length="375" mass="40592">MAHTITFLSLTTPEDIKMLREIFRAITGVIGFKPFLSTRLTTCALELARNVIEHGKGGHAQVSLVEPRGGSVMLRMVFTDQGPGIPDLPPLPEDDRALSGGQGLGLGLDGVRHMADDFDLQTGRGGTRVRADFAAPLDRAEMAACATSAADHCDEILMRQSSAERRIRQLEADLDERELMIGEVHHRTANNLTMISSLLRMEQRRAKTPETQDVLSSLSIRVESMARMHKLLQTGGAETVGARAYLSQISALAETFNRPGLDVKIEVEADGTAVPARLALDLGLITGELITNAYKHAFVGRRSGAIRISLVTEGDMIRYAFRDDGTGLSEGEMPERSGSLGWRMIRGSVAGNMGHMTVDGSDGLSIQISFPTELG</sequence>
<dbReference type="InterPro" id="IPR005467">
    <property type="entry name" value="His_kinase_dom"/>
</dbReference>
<dbReference type="GO" id="GO:0005524">
    <property type="term" value="F:ATP binding"/>
    <property type="evidence" value="ECO:0007669"/>
    <property type="project" value="UniProtKB-KW"/>
</dbReference>
<evidence type="ECO:0000256" key="5">
    <source>
        <dbReference type="ARBA" id="ARBA00022741"/>
    </source>
</evidence>
<dbReference type="InterPro" id="IPR011495">
    <property type="entry name" value="Sig_transdc_His_kin_sub2_dim/P"/>
</dbReference>
<dbReference type="Gene3D" id="3.30.450.20">
    <property type="entry name" value="PAS domain"/>
    <property type="match status" value="1"/>
</dbReference>
<keyword evidence="11" id="KW-1185">Reference proteome</keyword>
<comment type="caution">
    <text evidence="10">The sequence shown here is derived from an EMBL/GenBank/DDBJ whole genome shotgun (WGS) entry which is preliminary data.</text>
</comment>
<evidence type="ECO:0000313" key="11">
    <source>
        <dbReference type="Proteomes" id="UP000244069"/>
    </source>
</evidence>
<evidence type="ECO:0000256" key="7">
    <source>
        <dbReference type="ARBA" id="ARBA00022840"/>
    </source>
</evidence>
<name>A0A2T6APV6_9RHOB</name>
<reference evidence="10 11" key="1">
    <citation type="submission" date="2018-04" db="EMBL/GenBank/DDBJ databases">
        <title>Genomic Encyclopedia of Archaeal and Bacterial Type Strains, Phase II (KMG-II): from individual species to whole genera.</title>
        <authorList>
            <person name="Goeker M."/>
        </authorList>
    </citation>
    <scope>NUCLEOTIDE SEQUENCE [LARGE SCALE GENOMIC DNA]</scope>
    <source>
        <strain evidence="10 11">DSM 29329</strain>
    </source>
</reference>
<dbReference type="PANTHER" id="PTHR41523:SF8">
    <property type="entry name" value="ETHYLENE RESPONSE SENSOR PROTEIN"/>
    <property type="match status" value="1"/>
</dbReference>